<dbReference type="GO" id="GO:0003984">
    <property type="term" value="F:acetolactate synthase activity"/>
    <property type="evidence" value="ECO:0007669"/>
    <property type="project" value="TreeGrafter"/>
</dbReference>
<feature type="domain" description="Thiamine pyrophosphate enzyme central" evidence="4">
    <location>
        <begin position="219"/>
        <end position="353"/>
    </location>
</feature>
<dbReference type="Pfam" id="PF02775">
    <property type="entry name" value="TPP_enzyme_C"/>
    <property type="match status" value="1"/>
</dbReference>
<feature type="domain" description="Thiamine pyrophosphate enzyme N-terminal TPP-binding" evidence="6">
    <location>
        <begin position="42"/>
        <end position="132"/>
    </location>
</feature>
<evidence type="ECO:0000313" key="7">
    <source>
        <dbReference type="EMBL" id="QUI21154.1"/>
    </source>
</evidence>
<dbReference type="InterPro" id="IPR012001">
    <property type="entry name" value="Thiamin_PyroP_enz_TPP-bd_dom"/>
</dbReference>
<dbReference type="Pfam" id="PF00205">
    <property type="entry name" value="TPP_enzyme_M"/>
    <property type="match status" value="1"/>
</dbReference>
<evidence type="ECO:0000259" key="6">
    <source>
        <dbReference type="Pfam" id="PF02776"/>
    </source>
</evidence>
<dbReference type="InterPro" id="IPR011766">
    <property type="entry name" value="TPP_enzyme_TPP-bd"/>
</dbReference>
<dbReference type="EMBL" id="CP058649">
    <property type="protein sequence ID" value="QUI21154.1"/>
    <property type="molecule type" value="Genomic_DNA"/>
</dbReference>
<dbReference type="Gene3D" id="3.40.50.970">
    <property type="match status" value="2"/>
</dbReference>
<dbReference type="GO" id="GO:0009099">
    <property type="term" value="P:L-valine biosynthetic process"/>
    <property type="evidence" value="ECO:0007669"/>
    <property type="project" value="TreeGrafter"/>
</dbReference>
<evidence type="ECO:0000259" key="5">
    <source>
        <dbReference type="Pfam" id="PF02775"/>
    </source>
</evidence>
<dbReference type="PANTHER" id="PTHR18968">
    <property type="entry name" value="THIAMINE PYROPHOSPHATE ENZYMES"/>
    <property type="match status" value="1"/>
</dbReference>
<dbReference type="GO" id="GO:0102481">
    <property type="term" value="F:3D-(3,5/4)-trihydroxycyclohexane-1,2-dione hydrolase activity"/>
    <property type="evidence" value="ECO:0007669"/>
    <property type="project" value="UniProtKB-EC"/>
</dbReference>
<dbReference type="InterPro" id="IPR029061">
    <property type="entry name" value="THDP-binding"/>
</dbReference>
<name>A0A8J8MGG9_9FIRM</name>
<dbReference type="GO" id="GO:0019310">
    <property type="term" value="P:inositol catabolic process"/>
    <property type="evidence" value="ECO:0007669"/>
    <property type="project" value="InterPro"/>
</dbReference>
<dbReference type="InterPro" id="IPR029035">
    <property type="entry name" value="DHS-like_NAD/FAD-binding_dom"/>
</dbReference>
<sequence>MKTKRLTMAQALLEFLDHQYVEIDGVETKFVQGVMGIFGHGNVVGLGQALDQYKDRIKYYAGKNEQEITHVAIAYAKQKRRKQIFACTASIGPGSLNMVTAAGTATVNRIPVLLLPSDAYSDRQPDPVLQQVEQSYDPSITANDAFRSVSKYWDRIQRPEQLMSSAIHAMRVLTSPADTGAVTLCLPQDVQGEAYDYPVSFFKKRVHRIRRREIDPYDLEQVLSIMKDKKKPLVICGGGVRYSDAEQALVDFCETFNIPFSETQAGKGIIPWTHDLNLGGGGVCGTLAANRLAKEADVILAVGTRLNDFVTSSKFAYQNPDVTLITLNINDTDAYKMEAVSVVADAKKGLIQLKESLLKNHYKSTYGHEIKQAKEDWQLELDKMDNATSKDGFCQTTALGIINKIIDPDAIIVSASGSLPSDLERVWRPIKPDTYHLEYGFSCMGYEVSGALGTKLASPDVESYCFVGDGGFLMGHSDLFTSLQEDQKINVLLFDNHGHQCIHNLQRSQGIHTFGTEFRYRNDEGNALLGQYTHIDFAKIAEGYGAVAYRVSDAEELVAALEDAKKQTRSTLIDIKVLPGTMTDGFEHFWRVGTAQVATDSAVEKAAINMNTTVKDKCFPY</sequence>
<keyword evidence="7" id="KW-0378">Hydrolase</keyword>
<dbReference type="SUPFAM" id="SSF52467">
    <property type="entry name" value="DHS-like NAD/FAD-binding domain"/>
    <property type="match status" value="1"/>
</dbReference>
<evidence type="ECO:0000256" key="3">
    <source>
        <dbReference type="RuleBase" id="RU362132"/>
    </source>
</evidence>
<dbReference type="SUPFAM" id="SSF52518">
    <property type="entry name" value="Thiamin diphosphate-binding fold (THDP-binding)"/>
    <property type="match status" value="2"/>
</dbReference>
<protein>
    <submittedName>
        <fullName evidence="7">3D-(3,5/4)-trihydroxycyclohexane-1,2-dione acylhydrolase (Decyclizing)</fullName>
        <ecNumber evidence="7">3.7.1.22</ecNumber>
    </submittedName>
</protein>
<dbReference type="GO" id="GO:0009097">
    <property type="term" value="P:isoleucine biosynthetic process"/>
    <property type="evidence" value="ECO:0007669"/>
    <property type="project" value="TreeGrafter"/>
</dbReference>
<evidence type="ECO:0000259" key="4">
    <source>
        <dbReference type="Pfam" id="PF00205"/>
    </source>
</evidence>
<evidence type="ECO:0000313" key="8">
    <source>
        <dbReference type="Proteomes" id="UP000683246"/>
    </source>
</evidence>
<dbReference type="InterPro" id="IPR012000">
    <property type="entry name" value="Thiamin_PyroP_enz_cen_dom"/>
</dbReference>
<dbReference type="RefSeq" id="WP_212696616.1">
    <property type="nucleotide sequence ID" value="NZ_CP058649.1"/>
</dbReference>
<dbReference type="InterPro" id="IPR045229">
    <property type="entry name" value="TPP_enz"/>
</dbReference>
<accession>A0A8J8MGG9</accession>
<dbReference type="Pfam" id="PF02776">
    <property type="entry name" value="TPP_enzyme_N"/>
    <property type="match status" value="1"/>
</dbReference>
<dbReference type="AlphaFoldDB" id="A0A8J8MGG9"/>
<dbReference type="InterPro" id="IPR030817">
    <property type="entry name" value="Myo_inos_IolD"/>
</dbReference>
<dbReference type="GO" id="GO:0050660">
    <property type="term" value="F:flavin adenine dinucleotide binding"/>
    <property type="evidence" value="ECO:0007669"/>
    <property type="project" value="TreeGrafter"/>
</dbReference>
<reference evidence="7" key="1">
    <citation type="submission" date="2020-07" db="EMBL/GenBank/DDBJ databases">
        <title>Vallitalea pronyensis genome.</title>
        <authorList>
            <person name="Postec A."/>
        </authorList>
    </citation>
    <scope>NUCLEOTIDE SEQUENCE</scope>
    <source>
        <strain evidence="7">FatNI3</strain>
    </source>
</reference>
<dbReference type="InterPro" id="IPR000399">
    <property type="entry name" value="TPP-bd_CS"/>
</dbReference>
<organism evidence="7 8">
    <name type="scientific">Vallitalea pronyensis</name>
    <dbReference type="NCBI Taxonomy" id="1348613"/>
    <lineage>
        <taxon>Bacteria</taxon>
        <taxon>Bacillati</taxon>
        <taxon>Bacillota</taxon>
        <taxon>Clostridia</taxon>
        <taxon>Lachnospirales</taxon>
        <taxon>Vallitaleaceae</taxon>
        <taxon>Vallitalea</taxon>
    </lineage>
</organism>
<dbReference type="PANTHER" id="PTHR18968:SF9">
    <property type="entry name" value="3D-(3,5_4)-TRIHYDROXYCYCLOHEXANE-1,2-DIONE HYDROLASE"/>
    <property type="match status" value="1"/>
</dbReference>
<evidence type="ECO:0000256" key="1">
    <source>
        <dbReference type="ARBA" id="ARBA00007812"/>
    </source>
</evidence>
<comment type="similarity">
    <text evidence="1 3">Belongs to the TPP enzyme family.</text>
</comment>
<evidence type="ECO:0000256" key="2">
    <source>
        <dbReference type="ARBA" id="ARBA00023052"/>
    </source>
</evidence>
<dbReference type="CDD" id="cd07035">
    <property type="entry name" value="TPP_PYR_POX_like"/>
    <property type="match status" value="1"/>
</dbReference>
<dbReference type="NCBIfam" id="TIGR04377">
    <property type="entry name" value="myo_inos_iolD"/>
    <property type="match status" value="1"/>
</dbReference>
<keyword evidence="2 3" id="KW-0786">Thiamine pyrophosphate</keyword>
<feature type="domain" description="Thiamine pyrophosphate enzyme TPP-binding" evidence="5">
    <location>
        <begin position="417"/>
        <end position="575"/>
    </location>
</feature>
<dbReference type="Gene3D" id="3.40.50.1220">
    <property type="entry name" value="TPP-binding domain"/>
    <property type="match status" value="1"/>
</dbReference>
<dbReference type="GO" id="GO:0030976">
    <property type="term" value="F:thiamine pyrophosphate binding"/>
    <property type="evidence" value="ECO:0007669"/>
    <property type="project" value="InterPro"/>
</dbReference>
<keyword evidence="8" id="KW-1185">Reference proteome</keyword>
<proteinExistence type="inferred from homology"/>
<dbReference type="GO" id="GO:0005948">
    <property type="term" value="C:acetolactate synthase complex"/>
    <property type="evidence" value="ECO:0007669"/>
    <property type="project" value="TreeGrafter"/>
</dbReference>
<dbReference type="PROSITE" id="PS00187">
    <property type="entry name" value="TPP_ENZYMES"/>
    <property type="match status" value="1"/>
</dbReference>
<dbReference type="Proteomes" id="UP000683246">
    <property type="component" value="Chromosome"/>
</dbReference>
<dbReference type="EC" id="3.7.1.22" evidence="7"/>
<dbReference type="GO" id="GO:0000287">
    <property type="term" value="F:magnesium ion binding"/>
    <property type="evidence" value="ECO:0007669"/>
    <property type="project" value="InterPro"/>
</dbReference>
<gene>
    <name evidence="7" type="primary">iolD</name>
    <name evidence="7" type="ORF">HZI73_02115</name>
</gene>
<dbReference type="KEGG" id="vpy:HZI73_02115"/>